<dbReference type="PANTHER" id="PTHR43656:SF2">
    <property type="entry name" value="BINDING OXIDOREDUCTASE, PUTATIVE (AFU_ORTHOLOGUE AFUA_2G08260)-RELATED"/>
    <property type="match status" value="1"/>
</dbReference>
<dbReference type="GO" id="GO:0016491">
    <property type="term" value="F:oxidoreductase activity"/>
    <property type="evidence" value="ECO:0007669"/>
    <property type="project" value="UniProtKB-KW"/>
</dbReference>
<dbReference type="PANTHER" id="PTHR43656">
    <property type="entry name" value="BINDING OXIDOREDUCTASE, PUTATIVE (AFU_ORTHOLOGUE AFUA_2G08260)-RELATED"/>
    <property type="match status" value="1"/>
</dbReference>
<reference evidence="7" key="1">
    <citation type="submission" date="2023-03" db="EMBL/GenBank/DDBJ databases">
        <title>Mating type loci evolution in Malassezia.</title>
        <authorList>
            <person name="Coelho M.A."/>
        </authorList>
    </citation>
    <scope>NUCLEOTIDE SEQUENCE</scope>
    <source>
        <strain evidence="7">CBS 11721</strain>
    </source>
</reference>
<sequence length="443" mass="48666">MSAIEALGAPLTLPSGAVMPNRFAKAPMEEVLSTFGGGPPNEKLYTLYQRWSKAGWGMILTGNINVDERYLGLPFDVVIPGPDMPKRRNRYLPAFRKFAESIKGDGADGKRPLAIAQINHTGRQSMRGSGRAPWTPNIAPSPVGVTTGKSKTLDAAMFGTPKEMTKEDIAEVIARFATGAAYCHEAGFDGVELHAAHGYLLSSFLNPQVNRRTDEYGGSAEKRFRIIREIIEETRKLVPKSFVIGIKLNSGDFVQGGQTEDDALQNVQWLADTRAVDFVEISGGSYENTSFMGSARSVRREGFFREFAQRCHSVLGDSGMRVIVTGGFVTRKGMGAAVASGDADAIGVGRASALDPELPIHFLDASIPDDKAEAPDWDVNIPTWLPNIPMVGSSWRILWYDAQIGRISSNQEPLEGLSMAWFMFYTSARMLIDLPWRLLDREW</sequence>
<dbReference type="CDD" id="cd04733">
    <property type="entry name" value="OYE_like_2_FMN"/>
    <property type="match status" value="1"/>
</dbReference>
<evidence type="ECO:0000256" key="1">
    <source>
        <dbReference type="ARBA" id="ARBA00005979"/>
    </source>
</evidence>
<accession>A0AAF0EVD9</accession>
<feature type="domain" description="NADH:flavin oxidoreductase/NADH oxidase N-terminal" evidence="6">
    <location>
        <begin position="9"/>
        <end position="359"/>
    </location>
</feature>
<evidence type="ECO:0000256" key="5">
    <source>
        <dbReference type="SAM" id="MobiDB-lite"/>
    </source>
</evidence>
<dbReference type="Proteomes" id="UP001219933">
    <property type="component" value="Chromosome 3"/>
</dbReference>
<dbReference type="SUPFAM" id="SSF51395">
    <property type="entry name" value="FMN-linked oxidoreductases"/>
    <property type="match status" value="1"/>
</dbReference>
<keyword evidence="3" id="KW-0288">FMN</keyword>
<gene>
    <name evidence="7" type="ORF">MCUN1_002226</name>
</gene>
<name>A0AAF0EVD9_9BASI</name>
<evidence type="ECO:0000313" key="7">
    <source>
        <dbReference type="EMBL" id="WFD35372.1"/>
    </source>
</evidence>
<evidence type="ECO:0000256" key="4">
    <source>
        <dbReference type="ARBA" id="ARBA00023002"/>
    </source>
</evidence>
<keyword evidence="8" id="KW-1185">Reference proteome</keyword>
<keyword evidence="4" id="KW-0560">Oxidoreductase</keyword>
<dbReference type="InterPro" id="IPR001155">
    <property type="entry name" value="OxRdtase_FMN_N"/>
</dbReference>
<feature type="region of interest" description="Disordered" evidence="5">
    <location>
        <begin position="121"/>
        <end position="146"/>
    </location>
</feature>
<keyword evidence="2" id="KW-0285">Flavoprotein</keyword>
<dbReference type="Gene3D" id="3.20.20.70">
    <property type="entry name" value="Aldolase class I"/>
    <property type="match status" value="1"/>
</dbReference>
<dbReference type="InterPro" id="IPR051799">
    <property type="entry name" value="NADH_flavin_oxidoreductase"/>
</dbReference>
<evidence type="ECO:0000259" key="6">
    <source>
        <dbReference type="Pfam" id="PF00724"/>
    </source>
</evidence>
<dbReference type="GO" id="GO:0010181">
    <property type="term" value="F:FMN binding"/>
    <property type="evidence" value="ECO:0007669"/>
    <property type="project" value="InterPro"/>
</dbReference>
<evidence type="ECO:0000256" key="2">
    <source>
        <dbReference type="ARBA" id="ARBA00022630"/>
    </source>
</evidence>
<dbReference type="EMBL" id="CP119879">
    <property type="protein sequence ID" value="WFD35372.1"/>
    <property type="molecule type" value="Genomic_DNA"/>
</dbReference>
<evidence type="ECO:0000256" key="3">
    <source>
        <dbReference type="ARBA" id="ARBA00022643"/>
    </source>
</evidence>
<protein>
    <recommendedName>
        <fullName evidence="6">NADH:flavin oxidoreductase/NADH oxidase N-terminal domain-containing protein</fullName>
    </recommendedName>
</protein>
<comment type="similarity">
    <text evidence="1">Belongs to the NADH:flavin oxidoreductase/NADH oxidase family.</text>
</comment>
<evidence type="ECO:0000313" key="8">
    <source>
        <dbReference type="Proteomes" id="UP001219933"/>
    </source>
</evidence>
<dbReference type="InterPro" id="IPR013785">
    <property type="entry name" value="Aldolase_TIM"/>
</dbReference>
<organism evidence="7 8">
    <name type="scientific">Malassezia cuniculi</name>
    <dbReference type="NCBI Taxonomy" id="948313"/>
    <lineage>
        <taxon>Eukaryota</taxon>
        <taxon>Fungi</taxon>
        <taxon>Dikarya</taxon>
        <taxon>Basidiomycota</taxon>
        <taxon>Ustilaginomycotina</taxon>
        <taxon>Malasseziomycetes</taxon>
        <taxon>Malasseziales</taxon>
        <taxon>Malasseziaceae</taxon>
        <taxon>Malassezia</taxon>
    </lineage>
</organism>
<dbReference type="AlphaFoldDB" id="A0AAF0EVD9"/>
<proteinExistence type="inferred from homology"/>
<dbReference type="Pfam" id="PF00724">
    <property type="entry name" value="Oxidored_FMN"/>
    <property type="match status" value="1"/>
</dbReference>